<dbReference type="InterPro" id="IPR019587">
    <property type="entry name" value="Polyketide_cyclase/dehydratase"/>
</dbReference>
<gene>
    <name evidence="1" type="ORF">A5679_27485</name>
</gene>
<dbReference type="EMBL" id="LZJY01000430">
    <property type="protein sequence ID" value="OBH85963.1"/>
    <property type="molecule type" value="Genomic_DNA"/>
</dbReference>
<dbReference type="Pfam" id="PF10604">
    <property type="entry name" value="Polyketide_cyc2"/>
    <property type="match status" value="1"/>
</dbReference>
<proteinExistence type="predicted"/>
<dbReference type="Proteomes" id="UP000092207">
    <property type="component" value="Unassembled WGS sequence"/>
</dbReference>
<name>A0A1A2TVU2_MYCSC</name>
<evidence type="ECO:0008006" key="3">
    <source>
        <dbReference type="Google" id="ProtNLM"/>
    </source>
</evidence>
<evidence type="ECO:0000313" key="2">
    <source>
        <dbReference type="Proteomes" id="UP000092207"/>
    </source>
</evidence>
<dbReference type="OrthoDB" id="5185789at2"/>
<dbReference type="AlphaFoldDB" id="A0A1A2TVU2"/>
<dbReference type="SUPFAM" id="SSF55961">
    <property type="entry name" value="Bet v1-like"/>
    <property type="match status" value="1"/>
</dbReference>
<dbReference type="Gene3D" id="3.30.530.20">
    <property type="match status" value="1"/>
</dbReference>
<sequence>MRFSLRFERTCAAPAQIVYDLLTDVTRWPEWLDGVRAAVWEYPGTANSRTGAIRRIAMSGLTMREKILIADRPYRHAYTILSGIPVTEHRADVHISTTPSGSHIVWKATFRSRIPLTGPLIWLMLRVTMPAMVNALARGAESQAT</sequence>
<reference evidence="1 2" key="1">
    <citation type="submission" date="2016-06" db="EMBL/GenBank/DDBJ databases">
        <authorList>
            <person name="Kjaerup R.B."/>
            <person name="Dalgaard T.S."/>
            <person name="Juul-Madsen H.R."/>
        </authorList>
    </citation>
    <scope>NUCLEOTIDE SEQUENCE [LARGE SCALE GENOMIC DNA]</scope>
    <source>
        <strain evidence="1 2">E2838</strain>
    </source>
</reference>
<evidence type="ECO:0000313" key="1">
    <source>
        <dbReference type="EMBL" id="OBH85963.1"/>
    </source>
</evidence>
<comment type="caution">
    <text evidence="1">The sequence shown here is derived from an EMBL/GenBank/DDBJ whole genome shotgun (WGS) entry which is preliminary data.</text>
</comment>
<organism evidence="1 2">
    <name type="scientific">Mycobacterium scrofulaceum</name>
    <dbReference type="NCBI Taxonomy" id="1783"/>
    <lineage>
        <taxon>Bacteria</taxon>
        <taxon>Bacillati</taxon>
        <taxon>Actinomycetota</taxon>
        <taxon>Actinomycetes</taxon>
        <taxon>Mycobacteriales</taxon>
        <taxon>Mycobacteriaceae</taxon>
        <taxon>Mycobacterium</taxon>
    </lineage>
</organism>
<dbReference type="InterPro" id="IPR023393">
    <property type="entry name" value="START-like_dom_sf"/>
</dbReference>
<protein>
    <recommendedName>
        <fullName evidence="3">Polyketide cyclase</fullName>
    </recommendedName>
</protein>
<dbReference type="CDD" id="cd07821">
    <property type="entry name" value="PYR_PYL_RCAR_like"/>
    <property type="match status" value="1"/>
</dbReference>
<accession>A0A1A2TVU2</accession>
<dbReference type="RefSeq" id="WP_067277103.1">
    <property type="nucleotide sequence ID" value="NZ_LZJW01000104.1"/>
</dbReference>